<name>A0A9P0P8Z2_ACAOB</name>
<gene>
    <name evidence="2" type="ORF">ACAOBT_LOCUS8823</name>
</gene>
<protein>
    <submittedName>
        <fullName evidence="2">Uncharacterized protein</fullName>
    </submittedName>
</protein>
<evidence type="ECO:0000313" key="2">
    <source>
        <dbReference type="EMBL" id="CAH1970232.1"/>
    </source>
</evidence>
<evidence type="ECO:0000313" key="3">
    <source>
        <dbReference type="Proteomes" id="UP001152888"/>
    </source>
</evidence>
<dbReference type="OrthoDB" id="6761511at2759"/>
<feature type="region of interest" description="Disordered" evidence="1">
    <location>
        <begin position="216"/>
        <end position="235"/>
    </location>
</feature>
<dbReference type="Proteomes" id="UP001152888">
    <property type="component" value="Unassembled WGS sequence"/>
</dbReference>
<reference evidence="2" key="1">
    <citation type="submission" date="2022-03" db="EMBL/GenBank/DDBJ databases">
        <authorList>
            <person name="Sayadi A."/>
        </authorList>
    </citation>
    <scope>NUCLEOTIDE SEQUENCE</scope>
</reference>
<dbReference type="EMBL" id="CAKOFQ010006772">
    <property type="protein sequence ID" value="CAH1970232.1"/>
    <property type="molecule type" value="Genomic_DNA"/>
</dbReference>
<feature type="compositionally biased region" description="Polar residues" evidence="1">
    <location>
        <begin position="126"/>
        <end position="143"/>
    </location>
</feature>
<evidence type="ECO:0000256" key="1">
    <source>
        <dbReference type="SAM" id="MobiDB-lite"/>
    </source>
</evidence>
<organism evidence="2 3">
    <name type="scientific">Acanthoscelides obtectus</name>
    <name type="common">Bean weevil</name>
    <name type="synonym">Bruchus obtectus</name>
    <dbReference type="NCBI Taxonomy" id="200917"/>
    <lineage>
        <taxon>Eukaryota</taxon>
        <taxon>Metazoa</taxon>
        <taxon>Ecdysozoa</taxon>
        <taxon>Arthropoda</taxon>
        <taxon>Hexapoda</taxon>
        <taxon>Insecta</taxon>
        <taxon>Pterygota</taxon>
        <taxon>Neoptera</taxon>
        <taxon>Endopterygota</taxon>
        <taxon>Coleoptera</taxon>
        <taxon>Polyphaga</taxon>
        <taxon>Cucujiformia</taxon>
        <taxon>Chrysomeloidea</taxon>
        <taxon>Chrysomelidae</taxon>
        <taxon>Bruchinae</taxon>
        <taxon>Bruchini</taxon>
        <taxon>Acanthoscelides</taxon>
    </lineage>
</organism>
<feature type="region of interest" description="Disordered" evidence="1">
    <location>
        <begin position="73"/>
        <end position="143"/>
    </location>
</feature>
<dbReference type="AlphaFoldDB" id="A0A9P0P8Z2"/>
<proteinExistence type="predicted"/>
<comment type="caution">
    <text evidence="2">The sequence shown here is derived from an EMBL/GenBank/DDBJ whole genome shotgun (WGS) entry which is preliminary data.</text>
</comment>
<accession>A0A9P0P8Z2</accession>
<sequence length="286" mass="31680">MAGQGQRIIIPKGSIRTGQTNVIEIPVHLQNSSVVVAQPKDAPSETPAMEGGGRCVPSCVNYNVPRSRAPIAPEFDTSLLNDPATPPVPPPRTRRPPQQSRDSPAPPPADMRPSQQSPVRRFDLSESVQSGMSCGSPNQTPSTPYAKFAVEAAERNKQMAASTPMDRSFLDSGENWASSPIAQACYDSPVLYRPHPRAYRPPGTIELNWPDGTQTRRRFEGVSTPRDAKWPRGPTTAAEEKMQLLDQMEFVEQDQLMDDLRNYQKTRRRLVYDLVNMSSLIETPTD</sequence>
<keyword evidence="3" id="KW-1185">Reference proteome</keyword>